<dbReference type="InterPro" id="IPR013783">
    <property type="entry name" value="Ig-like_fold"/>
</dbReference>
<dbReference type="PANTHER" id="PTHR44170">
    <property type="entry name" value="PROTEIN SIDEKICK"/>
    <property type="match status" value="1"/>
</dbReference>
<evidence type="ECO:0000256" key="2">
    <source>
        <dbReference type="ARBA" id="ARBA00022473"/>
    </source>
</evidence>
<organism evidence="12 13">
    <name type="scientific">Synaphobranchus kaupii</name>
    <name type="common">Kaup's arrowtooth eel</name>
    <dbReference type="NCBI Taxonomy" id="118154"/>
    <lineage>
        <taxon>Eukaryota</taxon>
        <taxon>Metazoa</taxon>
        <taxon>Chordata</taxon>
        <taxon>Craniata</taxon>
        <taxon>Vertebrata</taxon>
        <taxon>Euteleostomi</taxon>
        <taxon>Actinopterygii</taxon>
        <taxon>Neopterygii</taxon>
        <taxon>Teleostei</taxon>
        <taxon>Anguilliformes</taxon>
        <taxon>Synaphobranchidae</taxon>
        <taxon>Synaphobranchus</taxon>
    </lineage>
</organism>
<keyword evidence="4" id="KW-0732">Signal</keyword>
<dbReference type="PROSITE" id="PS50853">
    <property type="entry name" value="FN3"/>
    <property type="match status" value="1"/>
</dbReference>
<dbReference type="Pfam" id="PF00041">
    <property type="entry name" value="fn3"/>
    <property type="match status" value="1"/>
</dbReference>
<dbReference type="Gene3D" id="2.60.40.10">
    <property type="entry name" value="Immunoglobulins"/>
    <property type="match status" value="2"/>
</dbReference>
<evidence type="ECO:0000256" key="8">
    <source>
        <dbReference type="ARBA" id="ARBA00023180"/>
    </source>
</evidence>
<feature type="domain" description="Fibronectin type-III" evidence="11">
    <location>
        <begin position="32"/>
        <end position="125"/>
    </location>
</feature>
<feature type="compositionally biased region" description="Basic and acidic residues" evidence="9">
    <location>
        <begin position="392"/>
        <end position="407"/>
    </location>
</feature>
<keyword evidence="6 10" id="KW-0472">Membrane</keyword>
<dbReference type="PANTHER" id="PTHR44170:SF47">
    <property type="entry name" value="PROTOGENIN"/>
    <property type="match status" value="1"/>
</dbReference>
<evidence type="ECO:0000256" key="6">
    <source>
        <dbReference type="ARBA" id="ARBA00023136"/>
    </source>
</evidence>
<dbReference type="AlphaFoldDB" id="A0A9Q1ERF8"/>
<feature type="region of interest" description="Disordered" evidence="9">
    <location>
        <begin position="359"/>
        <end position="472"/>
    </location>
</feature>
<dbReference type="InterPro" id="IPR036116">
    <property type="entry name" value="FN3_sf"/>
</dbReference>
<evidence type="ECO:0000256" key="9">
    <source>
        <dbReference type="SAM" id="MobiDB-lite"/>
    </source>
</evidence>
<evidence type="ECO:0000256" key="1">
    <source>
        <dbReference type="ARBA" id="ARBA00004167"/>
    </source>
</evidence>
<feature type="region of interest" description="Disordered" evidence="9">
    <location>
        <begin position="187"/>
        <end position="216"/>
    </location>
</feature>
<dbReference type="SMART" id="SM00060">
    <property type="entry name" value="FN3"/>
    <property type="match status" value="2"/>
</dbReference>
<dbReference type="FunFam" id="2.60.40.10:FF:000456">
    <property type="entry name" value="protogenin isoform X2"/>
    <property type="match status" value="1"/>
</dbReference>
<protein>
    <recommendedName>
        <fullName evidence="11">Fibronectin type-III domain-containing protein</fullName>
    </recommendedName>
</protein>
<evidence type="ECO:0000256" key="3">
    <source>
        <dbReference type="ARBA" id="ARBA00022692"/>
    </source>
</evidence>
<reference evidence="12" key="1">
    <citation type="journal article" date="2023" name="Science">
        <title>Genome structures resolve the early diversification of teleost fishes.</title>
        <authorList>
            <person name="Parey E."/>
            <person name="Louis A."/>
            <person name="Montfort J."/>
            <person name="Bouchez O."/>
            <person name="Roques C."/>
            <person name="Iampietro C."/>
            <person name="Lluch J."/>
            <person name="Castinel A."/>
            <person name="Donnadieu C."/>
            <person name="Desvignes T."/>
            <person name="Floi Bucao C."/>
            <person name="Jouanno E."/>
            <person name="Wen M."/>
            <person name="Mejri S."/>
            <person name="Dirks R."/>
            <person name="Jansen H."/>
            <person name="Henkel C."/>
            <person name="Chen W.J."/>
            <person name="Zahm M."/>
            <person name="Cabau C."/>
            <person name="Klopp C."/>
            <person name="Thompson A.W."/>
            <person name="Robinson-Rechavi M."/>
            <person name="Braasch I."/>
            <person name="Lecointre G."/>
            <person name="Bobe J."/>
            <person name="Postlethwait J.H."/>
            <person name="Berthelot C."/>
            <person name="Roest Crollius H."/>
            <person name="Guiguen Y."/>
        </authorList>
    </citation>
    <scope>NUCLEOTIDE SEQUENCE</scope>
    <source>
        <strain evidence="12">WJC10195</strain>
    </source>
</reference>
<dbReference type="CDD" id="cd00063">
    <property type="entry name" value="FN3"/>
    <property type="match status" value="2"/>
</dbReference>
<keyword evidence="3 10" id="KW-0812">Transmembrane</keyword>
<evidence type="ECO:0000256" key="7">
    <source>
        <dbReference type="ARBA" id="ARBA00023157"/>
    </source>
</evidence>
<keyword evidence="13" id="KW-1185">Reference proteome</keyword>
<dbReference type="InterPro" id="IPR003961">
    <property type="entry name" value="FN3_dom"/>
</dbReference>
<keyword evidence="8" id="KW-0325">Glycoprotein</keyword>
<name>A0A9Q1ERF8_SYNKA</name>
<evidence type="ECO:0000259" key="11">
    <source>
        <dbReference type="PROSITE" id="PS50853"/>
    </source>
</evidence>
<evidence type="ECO:0000313" key="12">
    <source>
        <dbReference type="EMBL" id="KAJ8343544.1"/>
    </source>
</evidence>
<dbReference type="Proteomes" id="UP001152622">
    <property type="component" value="Chromosome 13"/>
</dbReference>
<evidence type="ECO:0000256" key="5">
    <source>
        <dbReference type="ARBA" id="ARBA00022989"/>
    </source>
</evidence>
<keyword evidence="5 10" id="KW-1133">Transmembrane helix</keyword>
<evidence type="ECO:0000313" key="13">
    <source>
        <dbReference type="Proteomes" id="UP001152622"/>
    </source>
</evidence>
<comment type="subcellular location">
    <subcellularLocation>
        <location evidence="1">Membrane</location>
        <topology evidence="1">Single-pass membrane protein</topology>
    </subcellularLocation>
</comment>
<evidence type="ECO:0000256" key="4">
    <source>
        <dbReference type="ARBA" id="ARBA00022729"/>
    </source>
</evidence>
<dbReference type="EMBL" id="JAINUF010000013">
    <property type="protein sequence ID" value="KAJ8343544.1"/>
    <property type="molecule type" value="Genomic_DNA"/>
</dbReference>
<dbReference type="OrthoDB" id="438268at2759"/>
<feature type="compositionally biased region" description="Polar residues" evidence="9">
    <location>
        <begin position="363"/>
        <end position="374"/>
    </location>
</feature>
<proteinExistence type="predicted"/>
<comment type="caution">
    <text evidence="12">The sequence shown here is derived from an EMBL/GenBank/DDBJ whole genome shotgun (WGS) entry which is preliminary data.</text>
</comment>
<feature type="compositionally biased region" description="Polar residues" evidence="9">
    <location>
        <begin position="409"/>
        <end position="420"/>
    </location>
</feature>
<keyword evidence="7" id="KW-1015">Disulfide bond</keyword>
<feature type="transmembrane region" description="Helical" evidence="10">
    <location>
        <begin position="232"/>
        <end position="254"/>
    </location>
</feature>
<sequence>MALRAKAIRQTRQSALLDVSPFVIAWCPPPPPPHHVYAKANSSSRVHLHWGRPAFTTGQTVNYTVRCNPVGLQNASLVLYLQTSEQSLLVQDLEPNTRYEFAVRLHVDQLSSPWSLVVYQTTLPEAPSQPPWGVKVTLIEDDTALVSWKQPEEPNLAVTRYTILYASRKALARRGVAGAAEGRFRHHGAAGEPAAREHLPGSQSGQNPRRSGGSAEAKAFSDGFYHMDQKSMTGIIVGVCIALACILLCVLILAHRGKARRSSAPKAARQGNGQAIPLSGGNQAENAEALMPMIASHFIDAKGGTSLIINHSGPVVPSSPRRKKWWFCSKEEQKDPRRGQAQMRGDSACHYQRGTTALRYDEQSPSSPNQTTSLKVLFGPLGDTEGSQNSEGSHETGDSGRFSHDETEMTNLSSGRNSRPPSLGVEDSGGSDDSPGPEEEPPHLIVEMGDSAEAPSLPHCQAPDPSRPALPL</sequence>
<gene>
    <name evidence="12" type="ORF">SKAU_G00308730</name>
</gene>
<keyword evidence="2" id="KW-0217">Developmental protein</keyword>
<dbReference type="GO" id="GO:0098609">
    <property type="term" value="P:cell-cell adhesion"/>
    <property type="evidence" value="ECO:0007669"/>
    <property type="project" value="TreeGrafter"/>
</dbReference>
<accession>A0A9Q1ERF8</accession>
<evidence type="ECO:0000256" key="10">
    <source>
        <dbReference type="SAM" id="Phobius"/>
    </source>
</evidence>
<dbReference type="GO" id="GO:0016020">
    <property type="term" value="C:membrane"/>
    <property type="evidence" value="ECO:0007669"/>
    <property type="project" value="UniProtKB-SubCell"/>
</dbReference>
<dbReference type="SUPFAM" id="SSF49265">
    <property type="entry name" value="Fibronectin type III"/>
    <property type="match status" value="1"/>
</dbReference>